<dbReference type="EMBL" id="JASPKZ010006071">
    <property type="protein sequence ID" value="KAJ9587715.1"/>
    <property type="molecule type" value="Genomic_DNA"/>
</dbReference>
<sequence length="74" mass="8542">FSFIRSKDLILEMWVNIFMLCLSASSSSSLFHTWSSCSAHSYYEIEISPITRFKLLYCIGSHLIKMLYPGLIIT</sequence>
<reference evidence="2" key="2">
    <citation type="submission" date="2023-05" db="EMBL/GenBank/DDBJ databases">
        <authorList>
            <person name="Fouks B."/>
        </authorList>
    </citation>
    <scope>NUCLEOTIDE SEQUENCE</scope>
    <source>
        <strain evidence="2">Stay&amp;Tobe</strain>
        <tissue evidence="2">Testes</tissue>
    </source>
</reference>
<dbReference type="Proteomes" id="UP001233999">
    <property type="component" value="Unassembled WGS sequence"/>
</dbReference>
<evidence type="ECO:0000313" key="2">
    <source>
        <dbReference type="EMBL" id="KAJ9587715.1"/>
    </source>
</evidence>
<feature type="non-terminal residue" evidence="2">
    <location>
        <position position="74"/>
    </location>
</feature>
<evidence type="ECO:0000256" key="1">
    <source>
        <dbReference type="SAM" id="SignalP"/>
    </source>
</evidence>
<gene>
    <name evidence="2" type="ORF">L9F63_018850</name>
</gene>
<reference evidence="2" key="1">
    <citation type="journal article" date="2023" name="IScience">
        <title>Live-bearing cockroach genome reveals convergent evolutionary mechanisms linked to viviparity in insects and beyond.</title>
        <authorList>
            <person name="Fouks B."/>
            <person name="Harrison M.C."/>
            <person name="Mikhailova A.A."/>
            <person name="Marchal E."/>
            <person name="English S."/>
            <person name="Carruthers M."/>
            <person name="Jennings E.C."/>
            <person name="Chiamaka E.L."/>
            <person name="Frigard R.A."/>
            <person name="Pippel M."/>
            <person name="Attardo G.M."/>
            <person name="Benoit J.B."/>
            <person name="Bornberg-Bauer E."/>
            <person name="Tobe S.S."/>
        </authorList>
    </citation>
    <scope>NUCLEOTIDE SEQUENCE</scope>
    <source>
        <strain evidence="2">Stay&amp;Tobe</strain>
    </source>
</reference>
<feature type="non-terminal residue" evidence="2">
    <location>
        <position position="1"/>
    </location>
</feature>
<feature type="signal peptide" evidence="1">
    <location>
        <begin position="1"/>
        <end position="23"/>
    </location>
</feature>
<organism evidence="2 3">
    <name type="scientific">Diploptera punctata</name>
    <name type="common">Pacific beetle cockroach</name>
    <dbReference type="NCBI Taxonomy" id="6984"/>
    <lineage>
        <taxon>Eukaryota</taxon>
        <taxon>Metazoa</taxon>
        <taxon>Ecdysozoa</taxon>
        <taxon>Arthropoda</taxon>
        <taxon>Hexapoda</taxon>
        <taxon>Insecta</taxon>
        <taxon>Pterygota</taxon>
        <taxon>Neoptera</taxon>
        <taxon>Polyneoptera</taxon>
        <taxon>Dictyoptera</taxon>
        <taxon>Blattodea</taxon>
        <taxon>Blaberoidea</taxon>
        <taxon>Blaberidae</taxon>
        <taxon>Diplopterinae</taxon>
        <taxon>Diploptera</taxon>
    </lineage>
</organism>
<name>A0AAD7ZW18_DIPPU</name>
<protein>
    <submittedName>
        <fullName evidence="2">Uncharacterized protein</fullName>
    </submittedName>
</protein>
<keyword evidence="1" id="KW-0732">Signal</keyword>
<dbReference type="AlphaFoldDB" id="A0AAD7ZW18"/>
<comment type="caution">
    <text evidence="2">The sequence shown here is derived from an EMBL/GenBank/DDBJ whole genome shotgun (WGS) entry which is preliminary data.</text>
</comment>
<proteinExistence type="predicted"/>
<keyword evidence="3" id="KW-1185">Reference proteome</keyword>
<feature type="chain" id="PRO_5042234901" evidence="1">
    <location>
        <begin position="24"/>
        <end position="74"/>
    </location>
</feature>
<evidence type="ECO:0000313" key="3">
    <source>
        <dbReference type="Proteomes" id="UP001233999"/>
    </source>
</evidence>
<accession>A0AAD7ZW18</accession>